<comment type="caution">
    <text evidence="17">The sequence shown here is derived from an EMBL/GenBank/DDBJ whole genome shotgun (WGS) entry which is preliminary data.</text>
</comment>
<keyword evidence="15" id="KW-0812">Transmembrane</keyword>
<evidence type="ECO:0000256" key="7">
    <source>
        <dbReference type="ARBA" id="ARBA00022643"/>
    </source>
</evidence>
<evidence type="ECO:0000256" key="6">
    <source>
        <dbReference type="ARBA" id="ARBA00022630"/>
    </source>
</evidence>
<evidence type="ECO:0000256" key="14">
    <source>
        <dbReference type="RuleBase" id="RU364066"/>
    </source>
</evidence>
<dbReference type="EMBL" id="JBGMEK010000034">
    <property type="protein sequence ID" value="MFA0812162.1"/>
    <property type="molecule type" value="Genomic_DNA"/>
</dbReference>
<dbReference type="PROSITE" id="PS00645">
    <property type="entry name" value="COMPLEX1_51K_2"/>
    <property type="match status" value="1"/>
</dbReference>
<keyword evidence="18" id="KW-1185">Reference proteome</keyword>
<dbReference type="InterPro" id="IPR011538">
    <property type="entry name" value="Nuo51_FMN-bd"/>
</dbReference>
<dbReference type="Gene3D" id="6.10.250.1450">
    <property type="match status" value="1"/>
</dbReference>
<evidence type="ECO:0000256" key="3">
    <source>
        <dbReference type="ARBA" id="ARBA00007523"/>
    </source>
</evidence>
<dbReference type="NCBIfam" id="NF010120">
    <property type="entry name" value="PRK13596.1"/>
    <property type="match status" value="1"/>
</dbReference>
<evidence type="ECO:0000256" key="5">
    <source>
        <dbReference type="ARBA" id="ARBA00022485"/>
    </source>
</evidence>
<dbReference type="InterPro" id="IPR037225">
    <property type="entry name" value="Nuo51_FMN-bd_sf"/>
</dbReference>
<dbReference type="NCBIfam" id="TIGR01959">
    <property type="entry name" value="nuoF_fam"/>
    <property type="match status" value="1"/>
</dbReference>
<keyword evidence="17" id="KW-0560">Oxidoreductase</keyword>
<keyword evidence="14" id="KW-0874">Quinone</keyword>
<dbReference type="Gene3D" id="3.10.20.600">
    <property type="match status" value="1"/>
</dbReference>
<evidence type="ECO:0000313" key="18">
    <source>
        <dbReference type="Proteomes" id="UP001569428"/>
    </source>
</evidence>
<dbReference type="InterPro" id="IPR019575">
    <property type="entry name" value="Nuop51_4Fe4S-bd"/>
</dbReference>
<evidence type="ECO:0000256" key="1">
    <source>
        <dbReference type="ARBA" id="ARBA00001917"/>
    </source>
</evidence>
<dbReference type="EC" id="7.1.1.-" evidence="14"/>
<gene>
    <name evidence="17" type="primary">nuoF</name>
    <name evidence="17" type="ORF">ACCI49_14705</name>
</gene>
<evidence type="ECO:0000256" key="11">
    <source>
        <dbReference type="ARBA" id="ARBA00023014"/>
    </source>
</evidence>
<evidence type="ECO:0000256" key="10">
    <source>
        <dbReference type="ARBA" id="ARBA00023004"/>
    </source>
</evidence>
<keyword evidence="15" id="KW-0472">Membrane</keyword>
<feature type="domain" description="NADH-ubiquinone oxidoreductase 51kDa subunit iron-sulphur binding" evidence="16">
    <location>
        <begin position="329"/>
        <end position="374"/>
    </location>
</feature>
<keyword evidence="9" id="KW-1278">Translocase</keyword>
<dbReference type="SMART" id="SM00928">
    <property type="entry name" value="NADH_4Fe-4S"/>
    <property type="match status" value="1"/>
</dbReference>
<keyword evidence="6 14" id="KW-0285">Flavoprotein</keyword>
<protein>
    <recommendedName>
        <fullName evidence="4 14">NADH-quinone oxidoreductase subunit F</fullName>
        <ecNumber evidence="14">7.1.1.-</ecNumber>
    </recommendedName>
</protein>
<dbReference type="Pfam" id="PF10531">
    <property type="entry name" value="SLBB"/>
    <property type="match status" value="1"/>
</dbReference>
<comment type="similarity">
    <text evidence="3 14">Belongs to the complex I 51 kDa subunit family.</text>
</comment>
<feature type="transmembrane region" description="Helical" evidence="15">
    <location>
        <begin position="104"/>
        <end position="125"/>
    </location>
</feature>
<keyword evidence="12 14" id="KW-0520">NAD</keyword>
<evidence type="ECO:0000313" key="17">
    <source>
        <dbReference type="EMBL" id="MFA0812162.1"/>
    </source>
</evidence>
<evidence type="ECO:0000256" key="2">
    <source>
        <dbReference type="ARBA" id="ARBA00001966"/>
    </source>
</evidence>
<dbReference type="InterPro" id="IPR011537">
    <property type="entry name" value="NADH-UbQ_OxRdtase_suF"/>
</dbReference>
<dbReference type="Proteomes" id="UP001569428">
    <property type="component" value="Unassembled WGS sequence"/>
</dbReference>
<evidence type="ECO:0000256" key="15">
    <source>
        <dbReference type="SAM" id="Phobius"/>
    </source>
</evidence>
<keyword evidence="10 14" id="KW-0408">Iron</keyword>
<sequence>MLTNPLTKNVIDQNIATDIERYLGNGGYQGWRKALTMRPEEIINQVKEGGLRGRGGAGFNTGLKWSFVPRGENAPRQKFIVCNADEMEPGTFKDRLLMERDPHLLLEGMAIAAYAIGASIGYIFIRGEYHLAAERLENAVEEAKAQGLLGSNILDSKFTLEIFIHRSAGNYICGEETALLNALEGRRAIPRAKPPFPQVSGLWGKPTVVNNVETFCNVPHLVELGVDWYRELGRGQDAGSKLFGVSGKVKKPGTWELPMGTPIREIIETYAGGMQDGLELTGFLPGGGSTDFLGPEHLDLPMDYDVIGKAGSRMGTGTIIVLDNETCPIGLVLNLSQFFARESCGWCTPCRDGLPWIVKILQRIEEGAGLPEDLDLLREQCQHIGPGKTFCALAPGAAEPLQSALKLYEQDFIEHIEKRCCPYAELQSGKQS</sequence>
<comment type="cofactor">
    <cofactor evidence="2 14">
        <name>[4Fe-4S] cluster</name>
        <dbReference type="ChEBI" id="CHEBI:49883"/>
    </cofactor>
</comment>
<dbReference type="Pfam" id="PF01512">
    <property type="entry name" value="Complex1_51K"/>
    <property type="match status" value="1"/>
</dbReference>
<name>A0ABV4P2D1_9GAMM</name>
<evidence type="ECO:0000256" key="13">
    <source>
        <dbReference type="ARBA" id="ARBA00047712"/>
    </source>
</evidence>
<dbReference type="InterPro" id="IPR001949">
    <property type="entry name" value="NADH-UbQ_OxRdtase_51kDa_CS"/>
</dbReference>
<evidence type="ECO:0000256" key="9">
    <source>
        <dbReference type="ARBA" id="ARBA00022967"/>
    </source>
</evidence>
<dbReference type="Pfam" id="PF10589">
    <property type="entry name" value="NADH_4Fe-4S"/>
    <property type="match status" value="1"/>
</dbReference>
<dbReference type="InterPro" id="IPR019554">
    <property type="entry name" value="Soluble_ligand-bd"/>
</dbReference>
<dbReference type="Gene3D" id="1.20.1440.230">
    <property type="entry name" value="NADH-ubiquinone oxidoreductase 51kDa subunit, iron-sulphur binding domain"/>
    <property type="match status" value="1"/>
</dbReference>
<keyword evidence="11 14" id="KW-0411">Iron-sulfur</keyword>
<organism evidence="17 18">
    <name type="scientific">Microbulbifer epialgicus</name>
    <dbReference type="NCBI Taxonomy" id="393907"/>
    <lineage>
        <taxon>Bacteria</taxon>
        <taxon>Pseudomonadati</taxon>
        <taxon>Pseudomonadota</taxon>
        <taxon>Gammaproteobacteria</taxon>
        <taxon>Cellvibrionales</taxon>
        <taxon>Microbulbiferaceae</taxon>
        <taxon>Microbulbifer</taxon>
    </lineage>
</organism>
<dbReference type="InterPro" id="IPR037207">
    <property type="entry name" value="Nuop51_4Fe4S-bd_sf"/>
</dbReference>
<proteinExistence type="inferred from homology"/>
<evidence type="ECO:0000259" key="16">
    <source>
        <dbReference type="SMART" id="SM00928"/>
    </source>
</evidence>
<reference evidence="17 18" key="1">
    <citation type="submission" date="2024-08" db="EMBL/GenBank/DDBJ databases">
        <authorList>
            <person name="Ishaq N."/>
        </authorList>
    </citation>
    <scope>NUCLEOTIDE SEQUENCE [LARGE SCALE GENOMIC DNA]</scope>
    <source>
        <strain evidence="17 18">DSM 18651</strain>
    </source>
</reference>
<evidence type="ECO:0000256" key="12">
    <source>
        <dbReference type="ARBA" id="ARBA00023027"/>
    </source>
</evidence>
<evidence type="ECO:0000256" key="8">
    <source>
        <dbReference type="ARBA" id="ARBA00022723"/>
    </source>
</evidence>
<keyword evidence="15" id="KW-1133">Transmembrane helix</keyword>
<dbReference type="RefSeq" id="WP_371839790.1">
    <property type="nucleotide sequence ID" value="NZ_JBGMEK010000034.1"/>
</dbReference>
<dbReference type="PANTHER" id="PTHR43578">
    <property type="entry name" value="NADH-QUINONE OXIDOREDUCTASE SUBUNIT F"/>
    <property type="match status" value="1"/>
</dbReference>
<dbReference type="Gene3D" id="3.40.50.11540">
    <property type="entry name" value="NADH-ubiquinone oxidoreductase 51kDa subunit"/>
    <property type="match status" value="1"/>
</dbReference>
<keyword evidence="7 14" id="KW-0288">FMN</keyword>
<comment type="function">
    <text evidence="14">NDH-1 shuttles electrons from NADH, via FMN and iron-sulfur (Fe-S) centers, to quinones in the respiratory chain.</text>
</comment>
<dbReference type="SUPFAM" id="SSF142019">
    <property type="entry name" value="Nqo1 FMN-binding domain-like"/>
    <property type="match status" value="1"/>
</dbReference>
<accession>A0ABV4P2D1</accession>
<comment type="cofactor">
    <cofactor evidence="1 14">
        <name>FMN</name>
        <dbReference type="ChEBI" id="CHEBI:58210"/>
    </cofactor>
</comment>
<keyword evidence="5 14" id="KW-0004">4Fe-4S</keyword>
<dbReference type="GO" id="GO:0050136">
    <property type="term" value="F:NADH dehydrogenase (quinone) (non-electrogenic) activity"/>
    <property type="evidence" value="ECO:0007669"/>
    <property type="project" value="UniProtKB-EC"/>
</dbReference>
<dbReference type="SUPFAM" id="SSF140490">
    <property type="entry name" value="Nqo1C-terminal domain-like"/>
    <property type="match status" value="1"/>
</dbReference>
<evidence type="ECO:0000256" key="4">
    <source>
        <dbReference type="ARBA" id="ARBA00019901"/>
    </source>
</evidence>
<dbReference type="SUPFAM" id="SSF142984">
    <property type="entry name" value="Nqo1 middle domain-like"/>
    <property type="match status" value="1"/>
</dbReference>
<dbReference type="PANTHER" id="PTHR43578:SF3">
    <property type="entry name" value="NADH-QUINONE OXIDOREDUCTASE SUBUNIT F"/>
    <property type="match status" value="1"/>
</dbReference>
<keyword evidence="8 14" id="KW-0479">Metal-binding</keyword>
<comment type="catalytic activity">
    <reaction evidence="13 14">
        <text>a quinone + NADH + 5 H(+)(in) = a quinol + NAD(+) + 4 H(+)(out)</text>
        <dbReference type="Rhea" id="RHEA:57888"/>
        <dbReference type="ChEBI" id="CHEBI:15378"/>
        <dbReference type="ChEBI" id="CHEBI:24646"/>
        <dbReference type="ChEBI" id="CHEBI:57540"/>
        <dbReference type="ChEBI" id="CHEBI:57945"/>
        <dbReference type="ChEBI" id="CHEBI:132124"/>
    </reaction>
</comment>